<feature type="region of interest" description="Disordered" evidence="1">
    <location>
        <begin position="1"/>
        <end position="57"/>
    </location>
</feature>
<sequence length="165" mass="18012">MSAIAWGIDPDEAGRLVPPAEAPPLRPVPELDRGEWDRLRAPGTASPPAPDPATAELPDPERWAAALVAACVEALRGARPPQQLIRWMTLELYASISRRAGLAIRVQGRPRRPRHARIRAVRTCEVARGVVEAAVVVDDGTRVRAAALRLEAHRGRWRATALDII</sequence>
<dbReference type="RefSeq" id="WP_015881753.1">
    <property type="nucleotide sequence ID" value="NC_012669.1"/>
</dbReference>
<dbReference type="EMBL" id="CP001618">
    <property type="protein sequence ID" value="ACQ79513.1"/>
    <property type="molecule type" value="Genomic_DNA"/>
</dbReference>
<protein>
    <submittedName>
        <fullName evidence="2">Uncharacterized protein</fullName>
    </submittedName>
</protein>
<dbReference type="STRING" id="471853.Bcav_1253"/>
<dbReference type="HOGENOM" id="CLU_120370_0_0_11"/>
<gene>
    <name evidence="2" type="ordered locus">Bcav_1253</name>
</gene>
<proteinExistence type="predicted"/>
<dbReference type="AlphaFoldDB" id="C5C1P5"/>
<dbReference type="Proteomes" id="UP000007962">
    <property type="component" value="Chromosome"/>
</dbReference>
<dbReference type="Pfam" id="PF20060">
    <property type="entry name" value="DUF6459"/>
    <property type="match status" value="1"/>
</dbReference>
<keyword evidence="3" id="KW-1185">Reference proteome</keyword>
<name>C5C1P5_BEUC1</name>
<dbReference type="InterPro" id="IPR045596">
    <property type="entry name" value="DUF6459"/>
</dbReference>
<accession>C5C1P5</accession>
<reference evidence="2 3" key="1">
    <citation type="journal article" date="2009" name="Stand. Genomic Sci.">
        <title>Complete genome sequence of Beutenbergia cavernae type strain (HKI 0122).</title>
        <authorList>
            <person name="Land M."/>
            <person name="Pukall R."/>
            <person name="Abt B."/>
            <person name="Goker M."/>
            <person name="Rohde M."/>
            <person name="Glavina Del Rio T."/>
            <person name="Tice H."/>
            <person name="Copeland A."/>
            <person name="Cheng J.F."/>
            <person name="Lucas S."/>
            <person name="Chen F."/>
            <person name="Nolan M."/>
            <person name="Bruce D."/>
            <person name="Goodwin L."/>
            <person name="Pitluck S."/>
            <person name="Ivanova N."/>
            <person name="Mavromatis K."/>
            <person name="Ovchinnikova G."/>
            <person name="Pati A."/>
            <person name="Chen A."/>
            <person name="Palaniappan K."/>
            <person name="Hauser L."/>
            <person name="Chang Y.J."/>
            <person name="Jefferies C.C."/>
            <person name="Saunders E."/>
            <person name="Brettin T."/>
            <person name="Detter J.C."/>
            <person name="Han C."/>
            <person name="Chain P."/>
            <person name="Bristow J."/>
            <person name="Eisen J.A."/>
            <person name="Markowitz V."/>
            <person name="Hugenholtz P."/>
            <person name="Kyrpides N.C."/>
            <person name="Klenk H.P."/>
            <person name="Lapidus A."/>
        </authorList>
    </citation>
    <scope>NUCLEOTIDE SEQUENCE [LARGE SCALE GENOMIC DNA]</scope>
    <source>
        <strain evidence="3">ATCC BAA-8 / DSM 12333 / NBRC 16432</strain>
    </source>
</reference>
<evidence type="ECO:0000313" key="2">
    <source>
        <dbReference type="EMBL" id="ACQ79513.1"/>
    </source>
</evidence>
<organism evidence="2 3">
    <name type="scientific">Beutenbergia cavernae (strain ATCC BAA-8 / DSM 12333 / CCUG 43141 / JCM 11478 / NBRC 16432 / NCIMB 13614 / HKI 0122)</name>
    <dbReference type="NCBI Taxonomy" id="471853"/>
    <lineage>
        <taxon>Bacteria</taxon>
        <taxon>Bacillati</taxon>
        <taxon>Actinomycetota</taxon>
        <taxon>Actinomycetes</taxon>
        <taxon>Micrococcales</taxon>
        <taxon>Beutenbergiaceae</taxon>
        <taxon>Beutenbergia</taxon>
    </lineage>
</organism>
<feature type="compositionally biased region" description="Basic and acidic residues" evidence="1">
    <location>
        <begin position="29"/>
        <end position="40"/>
    </location>
</feature>
<dbReference type="KEGG" id="bcv:Bcav_1253"/>
<evidence type="ECO:0000313" key="3">
    <source>
        <dbReference type="Proteomes" id="UP000007962"/>
    </source>
</evidence>
<dbReference type="eggNOG" id="ENOG50332RH">
    <property type="taxonomic scope" value="Bacteria"/>
</dbReference>
<evidence type="ECO:0000256" key="1">
    <source>
        <dbReference type="SAM" id="MobiDB-lite"/>
    </source>
</evidence>